<proteinExistence type="predicted"/>
<dbReference type="STRING" id="991.IW20_20085"/>
<organism evidence="1 3">
    <name type="scientific">Flavobacterium hydatis</name>
    <name type="common">Cytophaga aquatilis</name>
    <dbReference type="NCBI Taxonomy" id="991"/>
    <lineage>
        <taxon>Bacteria</taxon>
        <taxon>Pseudomonadati</taxon>
        <taxon>Bacteroidota</taxon>
        <taxon>Flavobacteriia</taxon>
        <taxon>Flavobacteriales</taxon>
        <taxon>Flavobacteriaceae</taxon>
        <taxon>Flavobacterium</taxon>
    </lineage>
</organism>
<accession>A0A086A3G8</accession>
<reference evidence="1 3" key="1">
    <citation type="submission" date="2014-07" db="EMBL/GenBank/DDBJ databases">
        <title>Genome of Flavobacterium hydatis DSM 2063.</title>
        <authorList>
            <person name="Pipes S.E."/>
            <person name="Stropko S.J."/>
            <person name="Newman J.D."/>
        </authorList>
    </citation>
    <scope>NUCLEOTIDE SEQUENCE [LARGE SCALE GENOMIC DNA]</scope>
    <source>
        <strain evidence="1 3">DSM 2063</strain>
    </source>
</reference>
<reference evidence="2 4" key="2">
    <citation type="submission" date="2016-11" db="EMBL/GenBank/DDBJ databases">
        <title>Whole genomes of Flavobacteriaceae.</title>
        <authorList>
            <person name="Stine C."/>
            <person name="Li C."/>
            <person name="Tadesse D."/>
        </authorList>
    </citation>
    <scope>NUCLEOTIDE SEQUENCE [LARGE SCALE GENOMIC DNA]</scope>
    <source>
        <strain evidence="2 4">ATCC 29551</strain>
    </source>
</reference>
<protein>
    <submittedName>
        <fullName evidence="1">Uncharacterized protein</fullName>
    </submittedName>
</protein>
<dbReference type="AlphaFoldDB" id="A0A086A3G8"/>
<dbReference type="eggNOG" id="ENOG5032R49">
    <property type="taxonomic scope" value="Bacteria"/>
</dbReference>
<dbReference type="Proteomes" id="UP000198424">
    <property type="component" value="Unassembled WGS sequence"/>
</dbReference>
<evidence type="ECO:0000313" key="1">
    <source>
        <dbReference type="EMBL" id="KFF11232.1"/>
    </source>
</evidence>
<evidence type="ECO:0000313" key="4">
    <source>
        <dbReference type="Proteomes" id="UP000198424"/>
    </source>
</evidence>
<evidence type="ECO:0000313" key="2">
    <source>
        <dbReference type="EMBL" id="OXA97899.1"/>
    </source>
</evidence>
<dbReference type="EMBL" id="MUGY01000002">
    <property type="protein sequence ID" value="OXA97899.1"/>
    <property type="molecule type" value="Genomic_DNA"/>
</dbReference>
<evidence type="ECO:0000313" key="3">
    <source>
        <dbReference type="Proteomes" id="UP000028712"/>
    </source>
</evidence>
<dbReference type="Proteomes" id="UP000028712">
    <property type="component" value="Unassembled WGS sequence"/>
</dbReference>
<sequence length="165" mass="18980">MVMEKDLQDAFRKIKKRDVDTFIAHVISVDKEKGTCKISDGKLEYADVQLASIINESNQKFYLFPKEKSSVIVSPINEDLHRLYVEVYSEIESLSLVIDKVQFQVDKDGFLLKKENENLKKLMADLIKAIKSLKFTTNNGPTISLINIADFTALEDRFNQFLKDK</sequence>
<dbReference type="EMBL" id="JPRM01000036">
    <property type="protein sequence ID" value="KFF11232.1"/>
    <property type="molecule type" value="Genomic_DNA"/>
</dbReference>
<name>A0A086A3G8_FLAHY</name>
<keyword evidence="4" id="KW-1185">Reference proteome</keyword>
<gene>
    <name evidence="2" type="ORF">B0A62_03310</name>
    <name evidence="1" type="ORF">IW20_20085</name>
</gene>
<comment type="caution">
    <text evidence="1">The sequence shown here is derived from an EMBL/GenBank/DDBJ whole genome shotgun (WGS) entry which is preliminary data.</text>
</comment>